<evidence type="ECO:0000256" key="3">
    <source>
        <dbReference type="ARBA" id="ARBA00022692"/>
    </source>
</evidence>
<sequence>MSAALTTSFERRRQLMRQLALLAACGAATALLPLALDTYWMRLCVFIFVNIALASAWNIIGGMAGYPSFGHGVFFGIGAYASAILIVRFGVPLWLTLPIGGLLAAAVVPLFTPLFRLRGFYFALATLAAGLAVETVIRNWHWVRGLKATDHGWNLPDQFGLGFYYYVTLLLLLVCLASILWLRASRIGLALDAIHKDETVAASVGIDTTRYKLIAFAISAFWPGLFGAIYAPFMVFISADTVFELSVTLNMIVYTVFGGIGTVIGPIIGGLALSIIDQLAWSRFLEYHSLIYGTLVVLIITFSPGGMVSWLNALRRRSDQKGNARG</sequence>
<feature type="transmembrane region" description="Helical" evidence="6">
    <location>
        <begin position="289"/>
        <end position="311"/>
    </location>
</feature>
<dbReference type="Proteomes" id="UP000321638">
    <property type="component" value="Unassembled WGS sequence"/>
</dbReference>
<evidence type="ECO:0000313" key="8">
    <source>
        <dbReference type="Proteomes" id="UP000321638"/>
    </source>
</evidence>
<gene>
    <name evidence="7" type="ORF">FHP25_37900</name>
</gene>
<comment type="subcellular location">
    <subcellularLocation>
        <location evidence="1">Cell membrane</location>
        <topology evidence="1">Multi-pass membrane protein</topology>
    </subcellularLocation>
</comment>
<evidence type="ECO:0000256" key="1">
    <source>
        <dbReference type="ARBA" id="ARBA00004651"/>
    </source>
</evidence>
<dbReference type="InterPro" id="IPR043428">
    <property type="entry name" value="LivM-like"/>
</dbReference>
<keyword evidence="4 6" id="KW-1133">Transmembrane helix</keyword>
<dbReference type="OrthoDB" id="9804361at2"/>
<dbReference type="CDD" id="cd06581">
    <property type="entry name" value="TM_PBP1_LivM_like"/>
    <property type="match status" value="1"/>
</dbReference>
<evidence type="ECO:0000256" key="6">
    <source>
        <dbReference type="SAM" id="Phobius"/>
    </source>
</evidence>
<feature type="transmembrane region" description="Helical" evidence="6">
    <location>
        <begin position="40"/>
        <end position="60"/>
    </location>
</feature>
<dbReference type="InterPro" id="IPR001851">
    <property type="entry name" value="ABC_transp_permease"/>
</dbReference>
<feature type="transmembrane region" description="Helical" evidence="6">
    <location>
        <begin position="97"/>
        <end position="115"/>
    </location>
</feature>
<comment type="caution">
    <text evidence="7">The sequence shown here is derived from an EMBL/GenBank/DDBJ whole genome shotgun (WGS) entry which is preliminary data.</text>
</comment>
<reference evidence="7 8" key="1">
    <citation type="submission" date="2019-06" db="EMBL/GenBank/DDBJ databases">
        <title>New taxonomy in bacterial strain CC-CFT640, isolated from vineyard.</title>
        <authorList>
            <person name="Lin S.-Y."/>
            <person name="Tsai C.-F."/>
            <person name="Young C.-C."/>
        </authorList>
    </citation>
    <scope>NUCLEOTIDE SEQUENCE [LARGE SCALE GENOMIC DNA]</scope>
    <source>
        <strain evidence="7 8">CC-CFT640</strain>
    </source>
</reference>
<dbReference type="GO" id="GO:0005886">
    <property type="term" value="C:plasma membrane"/>
    <property type="evidence" value="ECO:0007669"/>
    <property type="project" value="UniProtKB-SubCell"/>
</dbReference>
<evidence type="ECO:0000313" key="7">
    <source>
        <dbReference type="EMBL" id="TXL69710.1"/>
    </source>
</evidence>
<dbReference type="RefSeq" id="WP_147852215.1">
    <property type="nucleotide sequence ID" value="NZ_VDUZ01000074.1"/>
</dbReference>
<feature type="transmembrane region" description="Helical" evidence="6">
    <location>
        <begin position="163"/>
        <end position="182"/>
    </location>
</feature>
<evidence type="ECO:0000256" key="5">
    <source>
        <dbReference type="ARBA" id="ARBA00023136"/>
    </source>
</evidence>
<proteinExistence type="predicted"/>
<dbReference type="PANTHER" id="PTHR30482:SF10">
    <property type="entry name" value="HIGH-AFFINITY BRANCHED-CHAIN AMINO ACID TRANSPORT PROTEIN BRAE"/>
    <property type="match status" value="1"/>
</dbReference>
<organism evidence="7 8">
    <name type="scientific">Vineibacter terrae</name>
    <dbReference type="NCBI Taxonomy" id="2586908"/>
    <lineage>
        <taxon>Bacteria</taxon>
        <taxon>Pseudomonadati</taxon>
        <taxon>Pseudomonadota</taxon>
        <taxon>Alphaproteobacteria</taxon>
        <taxon>Hyphomicrobiales</taxon>
        <taxon>Vineibacter</taxon>
    </lineage>
</organism>
<feature type="transmembrane region" description="Helical" evidence="6">
    <location>
        <begin position="72"/>
        <end position="91"/>
    </location>
</feature>
<feature type="transmembrane region" description="Helical" evidence="6">
    <location>
        <begin position="122"/>
        <end position="143"/>
    </location>
</feature>
<dbReference type="EMBL" id="VDUZ01000074">
    <property type="protein sequence ID" value="TXL69710.1"/>
    <property type="molecule type" value="Genomic_DNA"/>
</dbReference>
<dbReference type="PANTHER" id="PTHR30482">
    <property type="entry name" value="HIGH-AFFINITY BRANCHED-CHAIN AMINO ACID TRANSPORT SYSTEM PERMEASE"/>
    <property type="match status" value="1"/>
</dbReference>
<dbReference type="GO" id="GO:0015658">
    <property type="term" value="F:branched-chain amino acid transmembrane transporter activity"/>
    <property type="evidence" value="ECO:0007669"/>
    <property type="project" value="InterPro"/>
</dbReference>
<protein>
    <submittedName>
        <fullName evidence="7">Branched-chain amino acid ABC transporter permease</fullName>
    </submittedName>
</protein>
<evidence type="ECO:0000256" key="4">
    <source>
        <dbReference type="ARBA" id="ARBA00022989"/>
    </source>
</evidence>
<feature type="transmembrane region" description="Helical" evidence="6">
    <location>
        <begin position="251"/>
        <end position="277"/>
    </location>
</feature>
<evidence type="ECO:0000256" key="2">
    <source>
        <dbReference type="ARBA" id="ARBA00022475"/>
    </source>
</evidence>
<keyword evidence="2" id="KW-1003">Cell membrane</keyword>
<keyword evidence="8" id="KW-1185">Reference proteome</keyword>
<dbReference type="AlphaFoldDB" id="A0A5C8P9Q6"/>
<name>A0A5C8P9Q6_9HYPH</name>
<accession>A0A5C8P9Q6</accession>
<dbReference type="Pfam" id="PF02653">
    <property type="entry name" value="BPD_transp_2"/>
    <property type="match status" value="1"/>
</dbReference>
<feature type="transmembrane region" description="Helical" evidence="6">
    <location>
        <begin position="213"/>
        <end position="239"/>
    </location>
</feature>
<keyword evidence="5 6" id="KW-0472">Membrane</keyword>
<keyword evidence="3 6" id="KW-0812">Transmembrane</keyword>